<dbReference type="PANTHER" id="PTHR11715">
    <property type="entry name" value="GLYCINE CLEAVAGE SYSTEM H PROTEIN"/>
    <property type="match status" value="1"/>
</dbReference>
<reference evidence="6 7" key="1">
    <citation type="journal article" date="2019" name="ACS Chem. Biol.">
        <title>Identification and Mobilization of a Cryptic Antibiotic Biosynthesis Gene Locus from a Human-Pathogenic Nocardia Isolate.</title>
        <authorList>
            <person name="Herisse M."/>
            <person name="Ishida K."/>
            <person name="Porter J.L."/>
            <person name="Howden B."/>
            <person name="Hertweck C."/>
            <person name="Stinear T.P."/>
            <person name="Pidot S.J."/>
        </authorList>
    </citation>
    <scope>NUCLEOTIDE SEQUENCE [LARGE SCALE GENOMIC DNA]</scope>
    <source>
        <strain evidence="6 7">AUSMDU00012717</strain>
    </source>
</reference>
<dbReference type="InterPro" id="IPR002930">
    <property type="entry name" value="GCV_H"/>
</dbReference>
<comment type="function">
    <text evidence="3">The glycine cleavage system catalyzes the degradation of glycine. The H protein shuttles the methylamine group of glycine from the P protein to the T protein.</text>
</comment>
<comment type="cofactor">
    <cofactor evidence="3">
        <name>(R)-lipoate</name>
        <dbReference type="ChEBI" id="CHEBI:83088"/>
    </cofactor>
    <text evidence="3">Binds 1 lipoyl cofactor covalently.</text>
</comment>
<gene>
    <name evidence="3 6" type="primary">gcvH</name>
    <name evidence="6" type="ORF">F5544_20525</name>
</gene>
<dbReference type="InterPro" id="IPR017453">
    <property type="entry name" value="GCV_H_sub"/>
</dbReference>
<comment type="similarity">
    <text evidence="1 3">Belongs to the GcvH family.</text>
</comment>
<evidence type="ECO:0000313" key="6">
    <source>
        <dbReference type="EMBL" id="QIS11969.1"/>
    </source>
</evidence>
<evidence type="ECO:0000256" key="2">
    <source>
        <dbReference type="ARBA" id="ARBA00022823"/>
    </source>
</evidence>
<sequence length="147" mass="15970">MIRVACNVHNAKGRPVTQTPEDLRYTEEHEWVQRIAPNRVRVGITDYAQSQLGDVVFVQLPDVDRDVKVGESIAEVESTKSVSDIYAPLTAKVVAVNEDLTSGPETLNTDPYRDGWLFELEVADAAGLDATLGELLDAAGYQGVIGG</sequence>
<dbReference type="GO" id="GO:0005960">
    <property type="term" value="C:glycine cleavage complex"/>
    <property type="evidence" value="ECO:0007669"/>
    <property type="project" value="InterPro"/>
</dbReference>
<dbReference type="InterPro" id="IPR000089">
    <property type="entry name" value="Biotin_lipoyl"/>
</dbReference>
<dbReference type="AlphaFoldDB" id="A0A6G9YFG7"/>
<dbReference type="NCBIfam" id="NF002270">
    <property type="entry name" value="PRK01202.1"/>
    <property type="match status" value="1"/>
</dbReference>
<dbReference type="InterPro" id="IPR011053">
    <property type="entry name" value="Single_hybrid_motif"/>
</dbReference>
<dbReference type="Gene3D" id="2.40.50.100">
    <property type="match status" value="1"/>
</dbReference>
<evidence type="ECO:0000256" key="1">
    <source>
        <dbReference type="ARBA" id="ARBA00009249"/>
    </source>
</evidence>
<name>A0A6G9YFG7_9NOCA</name>
<keyword evidence="7" id="KW-1185">Reference proteome</keyword>
<dbReference type="KEGG" id="nah:F5544_20525"/>
<feature type="modified residue" description="N6-lipoyllysine" evidence="3 4">
    <location>
        <position position="80"/>
    </location>
</feature>
<dbReference type="GO" id="GO:0009249">
    <property type="term" value="P:protein lipoylation"/>
    <property type="evidence" value="ECO:0007669"/>
    <property type="project" value="TreeGrafter"/>
</dbReference>
<organism evidence="6 7">
    <name type="scientific">Nocardia arthritidis</name>
    <dbReference type="NCBI Taxonomy" id="228602"/>
    <lineage>
        <taxon>Bacteria</taxon>
        <taxon>Bacillati</taxon>
        <taxon>Actinomycetota</taxon>
        <taxon>Actinomycetes</taxon>
        <taxon>Mycobacteriales</taxon>
        <taxon>Nocardiaceae</taxon>
        <taxon>Nocardia</taxon>
    </lineage>
</organism>
<keyword evidence="2 3" id="KW-0450">Lipoyl</keyword>
<dbReference type="PANTHER" id="PTHR11715:SF3">
    <property type="entry name" value="GLYCINE CLEAVAGE SYSTEM H PROTEIN-RELATED"/>
    <property type="match status" value="1"/>
</dbReference>
<proteinExistence type="inferred from homology"/>
<dbReference type="GO" id="GO:0019464">
    <property type="term" value="P:glycine decarboxylation via glycine cleavage system"/>
    <property type="evidence" value="ECO:0007669"/>
    <property type="project" value="UniProtKB-UniRule"/>
</dbReference>
<dbReference type="PROSITE" id="PS50968">
    <property type="entry name" value="BIOTINYL_LIPOYL"/>
    <property type="match status" value="1"/>
</dbReference>
<evidence type="ECO:0000256" key="3">
    <source>
        <dbReference type="HAMAP-Rule" id="MF_00272"/>
    </source>
</evidence>
<feature type="domain" description="Lipoyl-binding" evidence="5">
    <location>
        <begin position="39"/>
        <end position="121"/>
    </location>
</feature>
<comment type="subunit">
    <text evidence="3">The glycine cleavage system is composed of four proteins: P, T, L and H.</text>
</comment>
<evidence type="ECO:0000313" key="7">
    <source>
        <dbReference type="Proteomes" id="UP000503540"/>
    </source>
</evidence>
<protein>
    <recommendedName>
        <fullName evidence="3">Glycine cleavage system H protein</fullName>
    </recommendedName>
</protein>
<dbReference type="Pfam" id="PF01597">
    <property type="entry name" value="GCV_H"/>
    <property type="match status" value="1"/>
</dbReference>
<dbReference type="Proteomes" id="UP000503540">
    <property type="component" value="Chromosome"/>
</dbReference>
<dbReference type="EMBL" id="CP046172">
    <property type="protein sequence ID" value="QIS11969.1"/>
    <property type="molecule type" value="Genomic_DNA"/>
</dbReference>
<dbReference type="CDD" id="cd06848">
    <property type="entry name" value="GCS_H"/>
    <property type="match status" value="1"/>
</dbReference>
<dbReference type="GO" id="GO:0005829">
    <property type="term" value="C:cytosol"/>
    <property type="evidence" value="ECO:0007669"/>
    <property type="project" value="TreeGrafter"/>
</dbReference>
<dbReference type="InterPro" id="IPR033753">
    <property type="entry name" value="GCV_H/Fam206"/>
</dbReference>
<accession>A0A6G9YFG7</accession>
<dbReference type="SUPFAM" id="SSF51230">
    <property type="entry name" value="Single hybrid motif"/>
    <property type="match status" value="1"/>
</dbReference>
<dbReference type="NCBIfam" id="TIGR00527">
    <property type="entry name" value="gcvH"/>
    <property type="match status" value="1"/>
</dbReference>
<dbReference type="HAMAP" id="MF_00272">
    <property type="entry name" value="GcvH"/>
    <property type="match status" value="1"/>
</dbReference>
<evidence type="ECO:0000259" key="5">
    <source>
        <dbReference type="PROSITE" id="PS50968"/>
    </source>
</evidence>
<evidence type="ECO:0000256" key="4">
    <source>
        <dbReference type="PIRSR" id="PIRSR617453-50"/>
    </source>
</evidence>